<dbReference type="Proteomes" id="UP000799444">
    <property type="component" value="Unassembled WGS sequence"/>
</dbReference>
<dbReference type="EMBL" id="ML996142">
    <property type="protein sequence ID" value="KAF2734891.1"/>
    <property type="molecule type" value="Genomic_DNA"/>
</dbReference>
<evidence type="ECO:0000313" key="2">
    <source>
        <dbReference type="EMBL" id="KAF2734891.1"/>
    </source>
</evidence>
<feature type="non-terminal residue" evidence="2">
    <location>
        <position position="1"/>
    </location>
</feature>
<protein>
    <recommendedName>
        <fullName evidence="1">DUF7907 domain-containing protein</fullName>
    </recommendedName>
</protein>
<dbReference type="AlphaFoldDB" id="A0A9P4R151"/>
<sequence>LLAATALSQFDTRSADFALVISSTNSTLNNTILSACHEGAAIEGLCLATPSDGNLTYSSRFYTNTSSTSSSYGGILGYDLHILDDTIVPSSMIMADKITSNVAVPLFQPGDSGIQYIKFDDCGEMLIEVYVDDTTNPPFAYVDPPRELRNWLVCETNAGYKYQTLAWLVGDPRFATPQNPTCQKVEVRREF</sequence>
<dbReference type="OrthoDB" id="3515453at2759"/>
<accession>A0A9P4R151</accession>
<organism evidence="2 3">
    <name type="scientific">Polyplosphaeria fusca</name>
    <dbReference type="NCBI Taxonomy" id="682080"/>
    <lineage>
        <taxon>Eukaryota</taxon>
        <taxon>Fungi</taxon>
        <taxon>Dikarya</taxon>
        <taxon>Ascomycota</taxon>
        <taxon>Pezizomycotina</taxon>
        <taxon>Dothideomycetes</taxon>
        <taxon>Pleosporomycetidae</taxon>
        <taxon>Pleosporales</taxon>
        <taxon>Tetraplosphaeriaceae</taxon>
        <taxon>Polyplosphaeria</taxon>
    </lineage>
</organism>
<reference evidence="2" key="1">
    <citation type="journal article" date="2020" name="Stud. Mycol.">
        <title>101 Dothideomycetes genomes: a test case for predicting lifestyles and emergence of pathogens.</title>
        <authorList>
            <person name="Haridas S."/>
            <person name="Albert R."/>
            <person name="Binder M."/>
            <person name="Bloem J."/>
            <person name="Labutti K."/>
            <person name="Salamov A."/>
            <person name="Andreopoulos B."/>
            <person name="Baker S."/>
            <person name="Barry K."/>
            <person name="Bills G."/>
            <person name="Bluhm B."/>
            <person name="Cannon C."/>
            <person name="Castanera R."/>
            <person name="Culley D."/>
            <person name="Daum C."/>
            <person name="Ezra D."/>
            <person name="Gonzalez J."/>
            <person name="Henrissat B."/>
            <person name="Kuo A."/>
            <person name="Liang C."/>
            <person name="Lipzen A."/>
            <person name="Lutzoni F."/>
            <person name="Magnuson J."/>
            <person name="Mondo S."/>
            <person name="Nolan M."/>
            <person name="Ohm R."/>
            <person name="Pangilinan J."/>
            <person name="Park H.-J."/>
            <person name="Ramirez L."/>
            <person name="Alfaro M."/>
            <person name="Sun H."/>
            <person name="Tritt A."/>
            <person name="Yoshinaga Y."/>
            <person name="Zwiers L.-H."/>
            <person name="Turgeon B."/>
            <person name="Goodwin S."/>
            <person name="Spatafora J."/>
            <person name="Crous P."/>
            <person name="Grigoriev I."/>
        </authorList>
    </citation>
    <scope>NUCLEOTIDE SEQUENCE</scope>
    <source>
        <strain evidence="2">CBS 125425</strain>
    </source>
</reference>
<name>A0A9P4R151_9PLEO</name>
<comment type="caution">
    <text evidence="2">The sequence shown here is derived from an EMBL/GenBank/DDBJ whole genome shotgun (WGS) entry which is preliminary data.</text>
</comment>
<feature type="non-terminal residue" evidence="2">
    <location>
        <position position="191"/>
    </location>
</feature>
<evidence type="ECO:0000313" key="3">
    <source>
        <dbReference type="Proteomes" id="UP000799444"/>
    </source>
</evidence>
<keyword evidence="3" id="KW-1185">Reference proteome</keyword>
<dbReference type="Pfam" id="PF25484">
    <property type="entry name" value="DUF7907"/>
    <property type="match status" value="1"/>
</dbReference>
<gene>
    <name evidence="2" type="ORF">EJ04DRAFT_397062</name>
</gene>
<evidence type="ECO:0000259" key="1">
    <source>
        <dbReference type="Pfam" id="PF25484"/>
    </source>
</evidence>
<proteinExistence type="predicted"/>
<feature type="domain" description="DUF7907" evidence="1">
    <location>
        <begin position="14"/>
        <end position="191"/>
    </location>
</feature>
<dbReference type="InterPro" id="IPR057229">
    <property type="entry name" value="DUF7907"/>
</dbReference>